<gene>
    <name evidence="1" type="ORF">OLC1_LOCUS21019</name>
</gene>
<sequence>MANYCCSIELEPRTLREGQLNQAREVAVGIIQKKEEKEATSMFAQGLKPVSSIKEMVMMVQEIETLNIVEDVVVRKLVGDNGGNNNTTQTPCQCSCSSPVVNDSSPEIQDQSQLIIKEPVSAPF</sequence>
<evidence type="ECO:0000313" key="1">
    <source>
        <dbReference type="EMBL" id="CAI9114196.1"/>
    </source>
</evidence>
<dbReference type="AlphaFoldDB" id="A0AAV1E442"/>
<proteinExistence type="predicted"/>
<dbReference type="PANTHER" id="PTHR34808:SF5">
    <property type="entry name" value="SMP DOMAIN-CONTAINING PROTEIN"/>
    <property type="match status" value="1"/>
</dbReference>
<accession>A0AAV1E442</accession>
<reference evidence="1" key="1">
    <citation type="submission" date="2023-03" db="EMBL/GenBank/DDBJ databases">
        <authorList>
            <person name="Julca I."/>
        </authorList>
    </citation>
    <scope>NUCLEOTIDE SEQUENCE</scope>
</reference>
<dbReference type="Proteomes" id="UP001161247">
    <property type="component" value="Chromosome 7"/>
</dbReference>
<protein>
    <submittedName>
        <fullName evidence="1">OLC1v1014857C1</fullName>
    </submittedName>
</protein>
<dbReference type="PANTHER" id="PTHR34808">
    <property type="entry name" value="EXPRESSED PROTEIN"/>
    <property type="match status" value="1"/>
</dbReference>
<evidence type="ECO:0000313" key="2">
    <source>
        <dbReference type="Proteomes" id="UP001161247"/>
    </source>
</evidence>
<name>A0AAV1E442_OLDCO</name>
<dbReference type="EMBL" id="OX459124">
    <property type="protein sequence ID" value="CAI9114196.1"/>
    <property type="molecule type" value="Genomic_DNA"/>
</dbReference>
<organism evidence="1 2">
    <name type="scientific">Oldenlandia corymbosa var. corymbosa</name>
    <dbReference type="NCBI Taxonomy" id="529605"/>
    <lineage>
        <taxon>Eukaryota</taxon>
        <taxon>Viridiplantae</taxon>
        <taxon>Streptophyta</taxon>
        <taxon>Embryophyta</taxon>
        <taxon>Tracheophyta</taxon>
        <taxon>Spermatophyta</taxon>
        <taxon>Magnoliopsida</taxon>
        <taxon>eudicotyledons</taxon>
        <taxon>Gunneridae</taxon>
        <taxon>Pentapetalae</taxon>
        <taxon>asterids</taxon>
        <taxon>lamiids</taxon>
        <taxon>Gentianales</taxon>
        <taxon>Rubiaceae</taxon>
        <taxon>Rubioideae</taxon>
        <taxon>Spermacoceae</taxon>
        <taxon>Hedyotis-Oldenlandia complex</taxon>
        <taxon>Oldenlandia</taxon>
    </lineage>
</organism>
<keyword evidence="2" id="KW-1185">Reference proteome</keyword>